<dbReference type="AlphaFoldDB" id="A0A0B6YQP3"/>
<sequence length="92" mass="10438">SDVGSPREMFSDVRSLREVFSDVGSPKEIVSEVKPSGRTIQRDTHKSRRHSFHELLSCCENNTNRLQTSQTFRKCASVGEVNSDRQKSPVRT</sequence>
<organism evidence="1">
    <name type="scientific">Arion vulgaris</name>
    <dbReference type="NCBI Taxonomy" id="1028688"/>
    <lineage>
        <taxon>Eukaryota</taxon>
        <taxon>Metazoa</taxon>
        <taxon>Spiralia</taxon>
        <taxon>Lophotrochozoa</taxon>
        <taxon>Mollusca</taxon>
        <taxon>Gastropoda</taxon>
        <taxon>Heterobranchia</taxon>
        <taxon>Euthyneura</taxon>
        <taxon>Panpulmonata</taxon>
        <taxon>Eupulmonata</taxon>
        <taxon>Stylommatophora</taxon>
        <taxon>Helicina</taxon>
        <taxon>Arionoidea</taxon>
        <taxon>Arionidae</taxon>
        <taxon>Arion</taxon>
    </lineage>
</organism>
<reference evidence="1" key="1">
    <citation type="submission" date="2014-12" db="EMBL/GenBank/DDBJ databases">
        <title>Insight into the proteome of Arion vulgaris.</title>
        <authorList>
            <person name="Aradska J."/>
            <person name="Bulat T."/>
            <person name="Smidak R."/>
            <person name="Sarate P."/>
            <person name="Gangsoo J."/>
            <person name="Sialana F."/>
            <person name="Bilban M."/>
            <person name="Lubec G."/>
        </authorList>
    </citation>
    <scope>NUCLEOTIDE SEQUENCE</scope>
    <source>
        <tissue evidence="1">Skin</tissue>
    </source>
</reference>
<feature type="non-terminal residue" evidence="1">
    <location>
        <position position="1"/>
    </location>
</feature>
<evidence type="ECO:0000313" key="1">
    <source>
        <dbReference type="EMBL" id="CEK58101.1"/>
    </source>
</evidence>
<proteinExistence type="predicted"/>
<protein>
    <submittedName>
        <fullName evidence="1">Uncharacterized protein</fullName>
    </submittedName>
</protein>
<name>A0A0B6YQP3_9EUPU</name>
<dbReference type="EMBL" id="HACG01011236">
    <property type="protein sequence ID" value="CEK58101.1"/>
    <property type="molecule type" value="Transcribed_RNA"/>
</dbReference>
<accession>A0A0B6YQP3</accession>
<gene>
    <name evidence="1" type="primary">ORF32010</name>
</gene>